<feature type="signal peptide" evidence="1">
    <location>
        <begin position="1"/>
        <end position="20"/>
    </location>
</feature>
<keyword evidence="3" id="KW-1185">Reference proteome</keyword>
<dbReference type="SUPFAM" id="SSF53850">
    <property type="entry name" value="Periplasmic binding protein-like II"/>
    <property type="match status" value="1"/>
</dbReference>
<evidence type="ECO:0000313" key="2">
    <source>
        <dbReference type="EMBL" id="GGH76107.1"/>
    </source>
</evidence>
<feature type="chain" id="PRO_5039672807" evidence="1">
    <location>
        <begin position="21"/>
        <end position="523"/>
    </location>
</feature>
<dbReference type="PANTHER" id="PTHR43649:SF17">
    <property type="entry name" value="ABC TRANSPORTER SOLUTE BINDING PROTEIN-SUGAR TRANSPORT"/>
    <property type="match status" value="1"/>
</dbReference>
<reference evidence="2" key="1">
    <citation type="journal article" date="2014" name="Int. J. Syst. Evol. Microbiol.">
        <title>Complete genome sequence of Corynebacterium casei LMG S-19264T (=DSM 44701T), isolated from a smear-ripened cheese.</title>
        <authorList>
            <consortium name="US DOE Joint Genome Institute (JGI-PGF)"/>
            <person name="Walter F."/>
            <person name="Albersmeier A."/>
            <person name="Kalinowski J."/>
            <person name="Ruckert C."/>
        </authorList>
    </citation>
    <scope>NUCLEOTIDE SEQUENCE</scope>
    <source>
        <strain evidence="2">CGMCC 1.12777</strain>
    </source>
</reference>
<dbReference type="AlphaFoldDB" id="A0A8J3EK32"/>
<accession>A0A8J3EK32</accession>
<dbReference type="Proteomes" id="UP000656813">
    <property type="component" value="Unassembled WGS sequence"/>
</dbReference>
<organism evidence="2 3">
    <name type="scientific">Pullulanibacillus pueri</name>
    <dbReference type="NCBI Taxonomy" id="1437324"/>
    <lineage>
        <taxon>Bacteria</taxon>
        <taxon>Bacillati</taxon>
        <taxon>Bacillota</taxon>
        <taxon>Bacilli</taxon>
        <taxon>Bacillales</taxon>
        <taxon>Sporolactobacillaceae</taxon>
        <taxon>Pullulanibacillus</taxon>
    </lineage>
</organism>
<sequence length="523" mass="59803">MKRKILFSMLLVLIMILSTACSSKETSNESDSDSGTVKISMTLGQGPKTPNSWAQQQLESIMSEKTGKKIKLDPIFLPTTDQNSKVNLLMSAKDTMPDILWWNSSMQPEFNDWTKAGVLQDWTPLLQKEGKSILNSYSKDDIFYAWDDKSEKLYRFPDDISEPGTMTTVIRKDWLDNLGLDVPKTYDEYLNVLRAFTKDDPDGNGKNDTYGLGGEYYWRAFAPFFYSHGVDVENWLKQDDGTLKFGAVMPQVKDVLKDLQELYKEGVINPKMTTEANAKVDEEYANGKVGSLYYWVASANPNYSPGQSFKAKNPKGEYLQIDPIIGPDGFASDVPSGTPWCYLSITQHDQHPDITMQLLNEMNTPDTMQLITFGEEGKDYNLKDGAADPLISPAEKDKKGIGTYWYMTRKDKANLDNTTAVNKLFAEREKTSQPMRDKIVYIKALDRPAWDDYSGDLNKLRDQTFWAIITGKKPVSAFDDFVKQWYKMGGDKVEKETNDLYKDQQKQRDKFDDWYKKNIEPYK</sequence>
<dbReference type="InterPro" id="IPR050490">
    <property type="entry name" value="Bact_solute-bd_prot1"/>
</dbReference>
<name>A0A8J3EK32_9BACL</name>
<evidence type="ECO:0000313" key="3">
    <source>
        <dbReference type="Proteomes" id="UP000656813"/>
    </source>
</evidence>
<keyword evidence="2" id="KW-0449">Lipoprotein</keyword>
<dbReference type="PROSITE" id="PS51257">
    <property type="entry name" value="PROKAR_LIPOPROTEIN"/>
    <property type="match status" value="1"/>
</dbReference>
<proteinExistence type="predicted"/>
<dbReference type="PANTHER" id="PTHR43649">
    <property type="entry name" value="ARABINOSE-BINDING PROTEIN-RELATED"/>
    <property type="match status" value="1"/>
</dbReference>
<reference evidence="2" key="2">
    <citation type="submission" date="2020-09" db="EMBL/GenBank/DDBJ databases">
        <authorList>
            <person name="Sun Q."/>
            <person name="Zhou Y."/>
        </authorList>
    </citation>
    <scope>NUCLEOTIDE SEQUENCE</scope>
    <source>
        <strain evidence="2">CGMCC 1.12777</strain>
    </source>
</reference>
<comment type="caution">
    <text evidence="2">The sequence shown here is derived from an EMBL/GenBank/DDBJ whole genome shotgun (WGS) entry which is preliminary data.</text>
</comment>
<dbReference type="RefSeq" id="WP_188495926.1">
    <property type="nucleotide sequence ID" value="NZ_BMFV01000003.1"/>
</dbReference>
<dbReference type="Gene3D" id="3.40.190.10">
    <property type="entry name" value="Periplasmic binding protein-like II"/>
    <property type="match status" value="2"/>
</dbReference>
<keyword evidence="1" id="KW-0732">Signal</keyword>
<dbReference type="EMBL" id="BMFV01000003">
    <property type="protein sequence ID" value="GGH76107.1"/>
    <property type="molecule type" value="Genomic_DNA"/>
</dbReference>
<evidence type="ECO:0000256" key="1">
    <source>
        <dbReference type="SAM" id="SignalP"/>
    </source>
</evidence>
<gene>
    <name evidence="2" type="primary">lipO</name>
    <name evidence="2" type="ORF">GCM10007096_06040</name>
</gene>
<protein>
    <submittedName>
        <fullName evidence="2">Lipoprotein LipO</fullName>
    </submittedName>
</protein>